<evidence type="ECO:0000313" key="3">
    <source>
        <dbReference type="WBParaSite" id="Hba_03524"/>
    </source>
</evidence>
<reference evidence="3" key="1">
    <citation type="submission" date="2016-11" db="UniProtKB">
        <authorList>
            <consortium name="WormBaseParasite"/>
        </authorList>
    </citation>
    <scope>IDENTIFICATION</scope>
</reference>
<organism evidence="2 3">
    <name type="scientific">Heterorhabditis bacteriophora</name>
    <name type="common">Entomopathogenic nematode worm</name>
    <dbReference type="NCBI Taxonomy" id="37862"/>
    <lineage>
        <taxon>Eukaryota</taxon>
        <taxon>Metazoa</taxon>
        <taxon>Ecdysozoa</taxon>
        <taxon>Nematoda</taxon>
        <taxon>Chromadorea</taxon>
        <taxon>Rhabditida</taxon>
        <taxon>Rhabditina</taxon>
        <taxon>Rhabditomorpha</taxon>
        <taxon>Strongyloidea</taxon>
        <taxon>Heterorhabditidae</taxon>
        <taxon>Heterorhabditis</taxon>
    </lineage>
</organism>
<proteinExistence type="predicted"/>
<dbReference type="AlphaFoldDB" id="A0A1I7WF19"/>
<name>A0A1I7WF19_HETBA</name>
<dbReference type="Proteomes" id="UP000095283">
    <property type="component" value="Unplaced"/>
</dbReference>
<evidence type="ECO:0000313" key="2">
    <source>
        <dbReference type="Proteomes" id="UP000095283"/>
    </source>
</evidence>
<keyword evidence="2" id="KW-1185">Reference proteome</keyword>
<protein>
    <submittedName>
        <fullName evidence="3">Uncharacterized protein</fullName>
    </submittedName>
</protein>
<dbReference type="WBParaSite" id="Hba_03524">
    <property type="protein sequence ID" value="Hba_03524"/>
    <property type="gene ID" value="Hba_03524"/>
</dbReference>
<evidence type="ECO:0000256" key="1">
    <source>
        <dbReference type="SAM" id="MobiDB-lite"/>
    </source>
</evidence>
<feature type="compositionally biased region" description="Basic and acidic residues" evidence="1">
    <location>
        <begin position="1"/>
        <end position="19"/>
    </location>
</feature>
<accession>A0A1I7WF19</accession>
<feature type="region of interest" description="Disordered" evidence="1">
    <location>
        <begin position="1"/>
        <end position="38"/>
    </location>
</feature>
<sequence>MIRNDEDKSRRKVGSERRARSISKSKSQQGIGERAHPSRVASVVSILSFYSILPYWVNYVLVSCRVAQRLLTL</sequence>